<evidence type="ECO:0000313" key="2">
    <source>
        <dbReference type="EMBL" id="ARU50049.1"/>
    </source>
</evidence>
<dbReference type="Gene3D" id="3.90.1300.10">
    <property type="entry name" value="Amidase signature (AS) domain"/>
    <property type="match status" value="1"/>
</dbReference>
<dbReference type="Pfam" id="PF01425">
    <property type="entry name" value="Amidase"/>
    <property type="match status" value="1"/>
</dbReference>
<gene>
    <name evidence="2" type="ORF">Sdiek1_2907</name>
</gene>
<feature type="domain" description="Amidase" evidence="1">
    <location>
        <begin position="26"/>
        <end position="425"/>
    </location>
</feature>
<reference evidence="3" key="1">
    <citation type="submission" date="2017-05" db="EMBL/GenBank/DDBJ databases">
        <title>Dechlorination kinetics govern the competition between two new strains of the genus Sulfurospirillum.</title>
        <authorList>
            <person name="Buttet G.F."/>
            <person name="Murray A.M."/>
            <person name="Goris T."/>
            <person name="Burion M."/>
            <person name="Lin B."/>
            <person name="Rolle M."/>
            <person name="Maillard J."/>
        </authorList>
    </citation>
    <scope>NUCLEOTIDE SEQUENCE [LARGE SCALE GENOMIC DNA]</scope>
    <source>
        <strain evidence="3">SL2-1</strain>
    </source>
</reference>
<evidence type="ECO:0000259" key="1">
    <source>
        <dbReference type="Pfam" id="PF01425"/>
    </source>
</evidence>
<dbReference type="SUPFAM" id="SSF75304">
    <property type="entry name" value="Amidase signature (AS) enzymes"/>
    <property type="match status" value="1"/>
</dbReference>
<proteinExistence type="predicted"/>
<dbReference type="PANTHER" id="PTHR11895">
    <property type="entry name" value="TRANSAMIDASE"/>
    <property type="match status" value="1"/>
</dbReference>
<dbReference type="RefSeq" id="WP_087439713.1">
    <property type="nucleotide sequence ID" value="NZ_CP021416.1"/>
</dbReference>
<dbReference type="PANTHER" id="PTHR11895:SF151">
    <property type="entry name" value="GLUTAMYL-TRNA(GLN) AMIDOTRANSFERASE SUBUNIT A"/>
    <property type="match status" value="1"/>
</dbReference>
<dbReference type="GO" id="GO:0050567">
    <property type="term" value="F:glutaminyl-tRNA synthase (glutamine-hydrolyzing) activity"/>
    <property type="evidence" value="ECO:0007669"/>
    <property type="project" value="UniProtKB-EC"/>
</dbReference>
<keyword evidence="3" id="KW-1185">Reference proteome</keyword>
<keyword evidence="2" id="KW-0436">Ligase</keyword>
<organism evidence="2 3">
    <name type="scientific">Sulfurospirillum diekertiae</name>
    <dbReference type="NCBI Taxonomy" id="1854492"/>
    <lineage>
        <taxon>Bacteria</taxon>
        <taxon>Pseudomonadati</taxon>
        <taxon>Campylobacterota</taxon>
        <taxon>Epsilonproteobacteria</taxon>
        <taxon>Campylobacterales</taxon>
        <taxon>Sulfurospirillaceae</taxon>
        <taxon>Sulfurospirillum</taxon>
    </lineage>
</organism>
<dbReference type="InterPro" id="IPR000120">
    <property type="entry name" value="Amidase"/>
</dbReference>
<dbReference type="InterPro" id="IPR036928">
    <property type="entry name" value="AS_sf"/>
</dbReference>
<evidence type="ECO:0000313" key="3">
    <source>
        <dbReference type="Proteomes" id="UP000196005"/>
    </source>
</evidence>
<sequence length="439" mass="49367">MKTHLTHCDATELIGLLKAKKVSPREVSEAFLNAIAQKDPVLHAWEYINQEAIDRQLRKIETLDPKSHPLWGLPIGIKDNYNTFDMPTQMGSPLWKDFTPGNDARVVHYLRRSGALILGKTTTAEFAVHYQDKTRNPHDLERSPGTSSSGSAVAVAADMIPVAFGSQTAGSIGRPASYCGVYGYKPTFGILPRVGVLKTTDTLDTLGFLTKSARDLKLILDASRVHGKNYEYVYEHLDNYSSTPKKSFKIGIIKHPKWHLADHVAKEAFQHFVDKLNPTFFEVEELKYPAEMEKIYEIHGLIYDKTLSYYFREEFKQGTLISPIFHEIITQGQKTTLDAYKQSLQKQACLTLDFHNYFASYDVLLTLTTADEAPIGLTTPDIPDSNLIWTFLGMPTVSIPALKGKHGLPIGVLAIAKKYDDYLLLECVEKIQKENNETL</sequence>
<dbReference type="EC" id="6.3.5.7" evidence="2"/>
<protein>
    <submittedName>
        <fullName evidence="2">Glutamyl-tRNA(Gln) amidotransferase subunit A</fullName>
        <ecNumber evidence="2">6.3.5.7</ecNumber>
    </submittedName>
</protein>
<accession>A0A1Y0HPK1</accession>
<name>A0A1Y0HPK1_9BACT</name>
<dbReference type="AlphaFoldDB" id="A0A1Y0HPK1"/>
<dbReference type="OrthoDB" id="9811471at2"/>
<dbReference type="EMBL" id="CP021416">
    <property type="protein sequence ID" value="ARU50049.1"/>
    <property type="molecule type" value="Genomic_DNA"/>
</dbReference>
<dbReference type="Proteomes" id="UP000196005">
    <property type="component" value="Chromosome"/>
</dbReference>
<dbReference type="KEGG" id="suls:Sdiek1_2907"/>
<dbReference type="InterPro" id="IPR023631">
    <property type="entry name" value="Amidase_dom"/>
</dbReference>